<keyword evidence="3" id="KW-0804">Transcription</keyword>
<evidence type="ECO:0000256" key="3">
    <source>
        <dbReference type="ARBA" id="ARBA00023163"/>
    </source>
</evidence>
<keyword evidence="2 4" id="KW-0238">DNA-binding</keyword>
<protein>
    <submittedName>
        <fullName evidence="6">TetR family transcriptional regulator</fullName>
    </submittedName>
</protein>
<accession>A0AAE9Z4Z9</accession>
<reference evidence="6 7" key="1">
    <citation type="journal article" date="2015" name="Genome Announc.">
        <title>Draft Genome Sequences of Marine Isolates of Thalassomonas viridans and Thalassomonas actiniarum.</title>
        <authorList>
            <person name="Olonade I."/>
            <person name="van Zyl L.J."/>
            <person name="Trindade M."/>
        </authorList>
    </citation>
    <scope>NUCLEOTIDE SEQUENCE [LARGE SCALE GENOMIC DNA]</scope>
    <source>
        <strain evidence="6 7">XOM25</strain>
    </source>
</reference>
<dbReference type="Pfam" id="PF02909">
    <property type="entry name" value="TetR_C_1"/>
    <property type="match status" value="1"/>
</dbReference>
<dbReference type="GO" id="GO:0003677">
    <property type="term" value="F:DNA binding"/>
    <property type="evidence" value="ECO:0007669"/>
    <property type="project" value="UniProtKB-UniRule"/>
</dbReference>
<gene>
    <name evidence="6" type="ORF">SG34_004270</name>
</gene>
<name>A0AAE9Z4Z9_9GAMM</name>
<feature type="DNA-binding region" description="H-T-H motif" evidence="4">
    <location>
        <begin position="39"/>
        <end position="58"/>
    </location>
</feature>
<dbReference type="InterPro" id="IPR001647">
    <property type="entry name" value="HTH_TetR"/>
</dbReference>
<dbReference type="PROSITE" id="PS50977">
    <property type="entry name" value="HTH_TETR_2"/>
    <property type="match status" value="1"/>
</dbReference>
<feature type="domain" description="HTH tetR-type" evidence="5">
    <location>
        <begin position="17"/>
        <end position="76"/>
    </location>
</feature>
<sequence>MPVNEKKRGRPAGAMKVLNAEVIVESAKSLMRDSGDVPSIRKLAASLNVDAMAIYHYFKNKKVLLEAITVSLIAGIYSPSASGQWQGELEQLSLSYLQLLNDYSGLLETLLSMDSAGPATVFSEKFHKIIKSSGLSEADEKYALDLLVDYLHGFAFAMSCNRQKGELTTEMIYGPLKLYFAGIGALIKK</sequence>
<dbReference type="InterPro" id="IPR004111">
    <property type="entry name" value="Repressor_TetR_C"/>
</dbReference>
<dbReference type="KEGG" id="tvd:SG34_004270"/>
<keyword evidence="1" id="KW-0805">Transcription regulation</keyword>
<proteinExistence type="predicted"/>
<keyword evidence="7" id="KW-1185">Reference proteome</keyword>
<evidence type="ECO:0000256" key="1">
    <source>
        <dbReference type="ARBA" id="ARBA00023015"/>
    </source>
</evidence>
<dbReference type="Gene3D" id="1.10.357.10">
    <property type="entry name" value="Tetracycline Repressor, domain 2"/>
    <property type="match status" value="1"/>
</dbReference>
<reference evidence="6 7" key="2">
    <citation type="journal article" date="2022" name="Mar. Drugs">
        <title>Bioassay-Guided Fractionation Leads to the Detection of Cholic Acid Generated by the Rare Thalassomonas sp.</title>
        <authorList>
            <person name="Pheiffer F."/>
            <person name="Schneider Y.K."/>
            <person name="Hansen E.H."/>
            <person name="Andersen J.H."/>
            <person name="Isaksson J."/>
            <person name="Busche T."/>
            <person name="R C."/>
            <person name="Kalinowski J."/>
            <person name="Zyl L.V."/>
            <person name="Trindade M."/>
        </authorList>
    </citation>
    <scope>NUCLEOTIDE SEQUENCE [LARGE SCALE GENOMIC DNA]</scope>
    <source>
        <strain evidence="6 7">XOM25</strain>
    </source>
</reference>
<dbReference type="InterPro" id="IPR009057">
    <property type="entry name" value="Homeodomain-like_sf"/>
</dbReference>
<dbReference type="InterPro" id="IPR036271">
    <property type="entry name" value="Tet_transcr_reg_TetR-rel_C_sf"/>
</dbReference>
<dbReference type="Pfam" id="PF00440">
    <property type="entry name" value="TetR_N"/>
    <property type="match status" value="1"/>
</dbReference>
<dbReference type="GO" id="GO:0045892">
    <property type="term" value="P:negative regulation of DNA-templated transcription"/>
    <property type="evidence" value="ECO:0007669"/>
    <property type="project" value="InterPro"/>
</dbReference>
<dbReference type="EMBL" id="CP059733">
    <property type="protein sequence ID" value="WDE06154.1"/>
    <property type="molecule type" value="Genomic_DNA"/>
</dbReference>
<dbReference type="RefSeq" id="WP_044838644.1">
    <property type="nucleotide sequence ID" value="NZ_CP059733.1"/>
</dbReference>
<evidence type="ECO:0000259" key="5">
    <source>
        <dbReference type="PROSITE" id="PS50977"/>
    </source>
</evidence>
<evidence type="ECO:0000313" key="7">
    <source>
        <dbReference type="Proteomes" id="UP000032352"/>
    </source>
</evidence>
<evidence type="ECO:0000313" key="6">
    <source>
        <dbReference type="EMBL" id="WDE06154.1"/>
    </source>
</evidence>
<dbReference type="SUPFAM" id="SSF46689">
    <property type="entry name" value="Homeodomain-like"/>
    <property type="match status" value="1"/>
</dbReference>
<dbReference type="PRINTS" id="PR00455">
    <property type="entry name" value="HTHTETR"/>
</dbReference>
<evidence type="ECO:0000256" key="2">
    <source>
        <dbReference type="ARBA" id="ARBA00023125"/>
    </source>
</evidence>
<dbReference type="SUPFAM" id="SSF48498">
    <property type="entry name" value="Tetracyclin repressor-like, C-terminal domain"/>
    <property type="match status" value="1"/>
</dbReference>
<organism evidence="6 7">
    <name type="scientific">Thalassomonas viridans</name>
    <dbReference type="NCBI Taxonomy" id="137584"/>
    <lineage>
        <taxon>Bacteria</taxon>
        <taxon>Pseudomonadati</taxon>
        <taxon>Pseudomonadota</taxon>
        <taxon>Gammaproteobacteria</taxon>
        <taxon>Alteromonadales</taxon>
        <taxon>Colwelliaceae</taxon>
        <taxon>Thalassomonas</taxon>
    </lineage>
</organism>
<dbReference type="Proteomes" id="UP000032352">
    <property type="component" value="Chromosome"/>
</dbReference>
<dbReference type="AlphaFoldDB" id="A0AAE9Z4Z9"/>
<evidence type="ECO:0000256" key="4">
    <source>
        <dbReference type="PROSITE-ProRule" id="PRU00335"/>
    </source>
</evidence>